<dbReference type="InterPro" id="IPR044053">
    <property type="entry name" value="AsaB-like"/>
</dbReference>
<dbReference type="AlphaFoldDB" id="A0A9P3PYU3"/>
<dbReference type="EMBL" id="BRPK01000016">
    <property type="protein sequence ID" value="GLB44136.1"/>
    <property type="molecule type" value="Genomic_DNA"/>
</dbReference>
<evidence type="ECO:0000313" key="3">
    <source>
        <dbReference type="Proteomes" id="UP001063166"/>
    </source>
</evidence>
<dbReference type="GO" id="GO:0016491">
    <property type="term" value="F:oxidoreductase activity"/>
    <property type="evidence" value="ECO:0007669"/>
    <property type="project" value="InterPro"/>
</dbReference>
<proteinExistence type="inferred from homology"/>
<evidence type="ECO:0000256" key="1">
    <source>
        <dbReference type="ARBA" id="ARBA00023604"/>
    </source>
</evidence>
<comment type="similarity">
    <text evidence="1">Belongs to the asaB hydroxylase/desaturase family.</text>
</comment>
<evidence type="ECO:0000313" key="2">
    <source>
        <dbReference type="EMBL" id="GLB44136.1"/>
    </source>
</evidence>
<dbReference type="OrthoDB" id="412788at2759"/>
<evidence type="ECO:0008006" key="4">
    <source>
        <dbReference type="Google" id="ProtNLM"/>
    </source>
</evidence>
<dbReference type="PANTHER" id="PTHR34598">
    <property type="entry name" value="BLL6449 PROTEIN"/>
    <property type="match status" value="1"/>
</dbReference>
<dbReference type="PANTHER" id="PTHR34598:SF3">
    <property type="entry name" value="OXIDOREDUCTASE AN1597"/>
    <property type="match status" value="1"/>
</dbReference>
<reference evidence="2" key="1">
    <citation type="submission" date="2022-07" db="EMBL/GenBank/DDBJ databases">
        <title>The genome of Lyophyllum shimeji provides insight into the initial evolution of ectomycorrhizal fungal genome.</title>
        <authorList>
            <person name="Kobayashi Y."/>
            <person name="Shibata T."/>
            <person name="Hirakawa H."/>
            <person name="Shigenobu S."/>
            <person name="Nishiyama T."/>
            <person name="Yamada A."/>
            <person name="Hasebe M."/>
            <person name="Kawaguchi M."/>
        </authorList>
    </citation>
    <scope>NUCLEOTIDE SEQUENCE</scope>
    <source>
        <strain evidence="2">AT787</strain>
    </source>
</reference>
<protein>
    <recommendedName>
        <fullName evidence="4">Methyltransferase</fullName>
    </recommendedName>
</protein>
<dbReference type="Proteomes" id="UP001063166">
    <property type="component" value="Unassembled WGS sequence"/>
</dbReference>
<name>A0A9P3PYU3_LYOSH</name>
<sequence length="283" mass="31889">MSSAAVALPASTTAKLTFFVAPPDGVRAFQHINADPRTGERPRNFEREEKEVVIENLRGKEDAFTLDSAGFQLVHHPAKYTAFTDDVEIEREYYPESAELIKQVTGASKVVFFDHTIRRRRPGEVDDAPNKRQPVSQAHVDQTTASSIARVHRHLPPADAEALLRRRFQIINLWRPISHPAVDWPLGLCDFRSVDPKNDTLPVALVYPDREGETFGIKYNPNQKWKYFHGVTPEEAILIKCFDSVQDGSVALFTPHTGFEDPSTPAGTPLRESVELRALVFYD</sequence>
<comment type="caution">
    <text evidence="2">The sequence shown here is derived from an EMBL/GenBank/DDBJ whole genome shotgun (WGS) entry which is preliminary data.</text>
</comment>
<accession>A0A9P3PYU3</accession>
<dbReference type="NCBIfam" id="NF041278">
    <property type="entry name" value="CmcJ_NvfI_EfuI"/>
    <property type="match status" value="1"/>
</dbReference>
<gene>
    <name evidence="2" type="ORF">LshimejAT787_1600660</name>
</gene>
<keyword evidence="3" id="KW-1185">Reference proteome</keyword>
<organism evidence="2 3">
    <name type="scientific">Lyophyllum shimeji</name>
    <name type="common">Hon-shimeji</name>
    <name type="synonym">Tricholoma shimeji</name>
    <dbReference type="NCBI Taxonomy" id="47721"/>
    <lineage>
        <taxon>Eukaryota</taxon>
        <taxon>Fungi</taxon>
        <taxon>Dikarya</taxon>
        <taxon>Basidiomycota</taxon>
        <taxon>Agaricomycotina</taxon>
        <taxon>Agaricomycetes</taxon>
        <taxon>Agaricomycetidae</taxon>
        <taxon>Agaricales</taxon>
        <taxon>Tricholomatineae</taxon>
        <taxon>Lyophyllaceae</taxon>
        <taxon>Lyophyllum</taxon>
    </lineage>
</organism>